<dbReference type="InterPro" id="IPR006406">
    <property type="entry name" value="Nic_PRibTrfase"/>
</dbReference>
<evidence type="ECO:0000256" key="2">
    <source>
        <dbReference type="ARBA" id="ARBA00010897"/>
    </source>
</evidence>
<comment type="caution">
    <text evidence="12">The sequence shown here is derived from an EMBL/GenBank/DDBJ whole genome shotgun (WGS) entry which is preliminary data.</text>
</comment>
<comment type="pathway">
    <text evidence="1 8">Cofactor biosynthesis; NAD(+) biosynthesis; nicotinate D-ribonucleotide from nicotinate: step 1/1.</text>
</comment>
<dbReference type="InterPro" id="IPR040727">
    <property type="entry name" value="NAPRTase_N"/>
</dbReference>
<protein>
    <recommendedName>
        <fullName evidence="3 8">Nicotinate phosphoribosyltransferase</fullName>
        <ecNumber evidence="3 8">6.3.4.21</ecNumber>
    </recommendedName>
</protein>
<dbReference type="Pfam" id="PF17767">
    <property type="entry name" value="NAPRTase_N"/>
    <property type="match status" value="1"/>
</dbReference>
<dbReference type="SUPFAM" id="SSF51690">
    <property type="entry name" value="Nicotinate/Quinolinate PRTase C-terminal domain-like"/>
    <property type="match status" value="1"/>
</dbReference>
<dbReference type="InterPro" id="IPR041525">
    <property type="entry name" value="N/Namide_PRibTrfase"/>
</dbReference>
<evidence type="ECO:0000313" key="12">
    <source>
        <dbReference type="EMBL" id="KAH0566037.1"/>
    </source>
</evidence>
<feature type="domain" description="Nicotinate/nicotinamide phosphoribosyltransferase" evidence="10">
    <location>
        <begin position="337"/>
        <end position="462"/>
    </location>
</feature>
<accession>A0A9P8LIN5</accession>
<feature type="region of interest" description="Disordered" evidence="9">
    <location>
        <begin position="305"/>
        <end position="334"/>
    </location>
</feature>
<keyword evidence="6 8" id="KW-0662">Pyridine nucleotide biosynthesis</keyword>
<dbReference type="PANTHER" id="PTHR11098">
    <property type="entry name" value="NICOTINATE PHOSPHORIBOSYLTRANSFERASE"/>
    <property type="match status" value="1"/>
</dbReference>
<proteinExistence type="inferred from homology"/>
<dbReference type="SUPFAM" id="SSF54675">
    <property type="entry name" value="Nicotinate/Quinolinate PRTase N-terminal domain-like"/>
    <property type="match status" value="1"/>
</dbReference>
<evidence type="ECO:0000256" key="5">
    <source>
        <dbReference type="ARBA" id="ARBA00022598"/>
    </source>
</evidence>
<dbReference type="Pfam" id="PF04095">
    <property type="entry name" value="NAPRTase"/>
    <property type="match status" value="2"/>
</dbReference>
<evidence type="ECO:0000256" key="7">
    <source>
        <dbReference type="ARBA" id="ARBA00048668"/>
    </source>
</evidence>
<evidence type="ECO:0000259" key="10">
    <source>
        <dbReference type="Pfam" id="PF04095"/>
    </source>
</evidence>
<evidence type="ECO:0000313" key="13">
    <source>
        <dbReference type="Proteomes" id="UP000750711"/>
    </source>
</evidence>
<comment type="function">
    <text evidence="8">Catalyzes the synthesis of beta-nicotinate D-ribonucleotide from nicotinate and 5-phospho-D-ribose 1-phosphate at the expense of ATP.</text>
</comment>
<dbReference type="EMBL" id="JAGHQM010000039">
    <property type="protein sequence ID" value="KAH0566037.1"/>
    <property type="molecule type" value="Genomic_DNA"/>
</dbReference>
<keyword evidence="5 8" id="KW-0436">Ligase</keyword>
<dbReference type="NCBIfam" id="TIGR01514">
    <property type="entry name" value="NAPRTase"/>
    <property type="match status" value="1"/>
</dbReference>
<evidence type="ECO:0000256" key="8">
    <source>
        <dbReference type="RuleBase" id="RU003838"/>
    </source>
</evidence>
<evidence type="ECO:0000259" key="11">
    <source>
        <dbReference type="Pfam" id="PF17767"/>
    </source>
</evidence>
<organism evidence="12 13">
    <name type="scientific">Trichoglossum hirsutum</name>
    <dbReference type="NCBI Taxonomy" id="265104"/>
    <lineage>
        <taxon>Eukaryota</taxon>
        <taxon>Fungi</taxon>
        <taxon>Dikarya</taxon>
        <taxon>Ascomycota</taxon>
        <taxon>Pezizomycotina</taxon>
        <taxon>Geoglossomycetes</taxon>
        <taxon>Geoglossales</taxon>
        <taxon>Geoglossaceae</taxon>
        <taxon>Trichoglossum</taxon>
    </lineage>
</organism>
<evidence type="ECO:0000256" key="3">
    <source>
        <dbReference type="ARBA" id="ARBA00013236"/>
    </source>
</evidence>
<sequence>MQSNETQNGSGLPGAIFSLLDTDLYKITMQCAVWKYFPDVEVTYNFTNRTPDMKFSRAAFLWLQAQINKLGDITLSSDELDFLQKSCPYLEQKYIDYLSTFRLDPLRQITMSFLSVGINNADEDLGEVMLGVRGLWVETILYEVPLLALTSEAYFRFCDRAWSYDGQEDNAYKKGVSLLRHGCKFSEFGTRRRRDYHTQDLVMEGLCRAAGDRARQDWKGGLLGTSNVHFAHRYGVAPVGTIAHEWFMGIAAVTDDYVKASEIALQCWIGCFGEGVLGIALTDTFGTPAFLDAFKKPLSTPGLGGLRASEPATDSITSSKKANENTDSQVKSGKGPKTYAEVYAGVRQDSGDPAGFVRMMRQFYDTIGIEEKKTIVFSDSLNIDLCLKYMSEAEKSGFDSTFGVGTYLTNDFVNSSTGEKSVPLNIVIKLSSAAGRPAIKISDNIGKNTGNPQTVEKVKRLLGYVEQDWEGGDETARWGKTSGSSGSGSSNSLESAM</sequence>
<dbReference type="PANTHER" id="PTHR11098:SF1">
    <property type="entry name" value="NICOTINATE PHOSPHORIBOSYLTRANSFERASE"/>
    <property type="match status" value="1"/>
</dbReference>
<feature type="region of interest" description="Disordered" evidence="9">
    <location>
        <begin position="473"/>
        <end position="497"/>
    </location>
</feature>
<dbReference type="Proteomes" id="UP000750711">
    <property type="component" value="Unassembled WGS sequence"/>
</dbReference>
<name>A0A9P8LIN5_9PEZI</name>
<feature type="domain" description="Nicotinate phosphoribosyltransferase N-terminal" evidence="11">
    <location>
        <begin position="20"/>
        <end position="150"/>
    </location>
</feature>
<comment type="catalytic activity">
    <reaction evidence="7 8">
        <text>5-phospho-alpha-D-ribose 1-diphosphate + nicotinate + ATP + H2O = nicotinate beta-D-ribonucleotide + ADP + phosphate + diphosphate</text>
        <dbReference type="Rhea" id="RHEA:36163"/>
        <dbReference type="ChEBI" id="CHEBI:15377"/>
        <dbReference type="ChEBI" id="CHEBI:30616"/>
        <dbReference type="ChEBI" id="CHEBI:32544"/>
        <dbReference type="ChEBI" id="CHEBI:33019"/>
        <dbReference type="ChEBI" id="CHEBI:43474"/>
        <dbReference type="ChEBI" id="CHEBI:57502"/>
        <dbReference type="ChEBI" id="CHEBI:58017"/>
        <dbReference type="ChEBI" id="CHEBI:456216"/>
        <dbReference type="EC" id="6.3.4.21"/>
    </reaction>
</comment>
<comment type="similarity">
    <text evidence="2 8">Belongs to the NAPRTase family.</text>
</comment>
<dbReference type="InterPro" id="IPR036068">
    <property type="entry name" value="Nicotinate_pribotase-like_C"/>
</dbReference>
<feature type="compositionally biased region" description="Polar residues" evidence="9">
    <location>
        <begin position="312"/>
        <end position="331"/>
    </location>
</feature>
<evidence type="ECO:0000256" key="1">
    <source>
        <dbReference type="ARBA" id="ARBA00004952"/>
    </source>
</evidence>
<evidence type="ECO:0000256" key="9">
    <source>
        <dbReference type="SAM" id="MobiDB-lite"/>
    </source>
</evidence>
<dbReference type="AlphaFoldDB" id="A0A9P8LIN5"/>
<comment type="PTM">
    <text evidence="8">Transiently phosphorylated on a His residue during the reaction cycle. Phosphorylation strongly increases the affinity for substrates and increases the rate of nicotinate D-ribonucleotide production. Dephosphorylation regenerates the low-affinity form of the enzyme, leading to product release.</text>
</comment>
<gene>
    <name evidence="12" type="ORF">GP486_000558</name>
</gene>
<dbReference type="InterPro" id="IPR007229">
    <property type="entry name" value="Nic_PRibTrfase-Fam"/>
</dbReference>
<reference evidence="12" key="1">
    <citation type="submission" date="2021-03" db="EMBL/GenBank/DDBJ databases">
        <title>Comparative genomics and phylogenomic investigation of the class Geoglossomycetes provide insights into ecological specialization and systematics.</title>
        <authorList>
            <person name="Melie T."/>
            <person name="Pirro S."/>
            <person name="Miller A.N."/>
            <person name="Quandt A."/>
        </authorList>
    </citation>
    <scope>NUCLEOTIDE SEQUENCE</scope>
    <source>
        <strain evidence="12">CAQ_001_2017</strain>
    </source>
</reference>
<dbReference type="GO" id="GO:0004516">
    <property type="term" value="F:nicotinate phosphoribosyltransferase activity"/>
    <property type="evidence" value="ECO:0007669"/>
    <property type="project" value="UniProtKB-UniRule"/>
</dbReference>
<feature type="domain" description="Nicotinate/nicotinamide phosphoribosyltransferase" evidence="10">
    <location>
        <begin position="183"/>
        <end position="299"/>
    </location>
</feature>
<dbReference type="Gene3D" id="3.20.140.10">
    <property type="entry name" value="nicotinate phosphoribosyltransferase"/>
    <property type="match status" value="1"/>
</dbReference>
<dbReference type="EC" id="6.3.4.21" evidence="3 8"/>
<dbReference type="GO" id="GO:0034355">
    <property type="term" value="P:NAD+ biosynthetic process via the salvage pathway"/>
    <property type="evidence" value="ECO:0007669"/>
    <property type="project" value="TreeGrafter"/>
</dbReference>
<keyword evidence="13" id="KW-1185">Reference proteome</keyword>
<feature type="compositionally biased region" description="Low complexity" evidence="9">
    <location>
        <begin position="482"/>
        <end position="497"/>
    </location>
</feature>
<dbReference type="PIRSF" id="PIRSF000484">
    <property type="entry name" value="NAPRT"/>
    <property type="match status" value="1"/>
</dbReference>
<keyword evidence="4" id="KW-0597">Phosphoprotein</keyword>
<evidence type="ECO:0000256" key="6">
    <source>
        <dbReference type="ARBA" id="ARBA00022642"/>
    </source>
</evidence>
<evidence type="ECO:0000256" key="4">
    <source>
        <dbReference type="ARBA" id="ARBA00022553"/>
    </source>
</evidence>
<dbReference type="GO" id="GO:0005829">
    <property type="term" value="C:cytosol"/>
    <property type="evidence" value="ECO:0007669"/>
    <property type="project" value="TreeGrafter"/>
</dbReference>